<keyword evidence="1" id="KW-0489">Methyltransferase</keyword>
<evidence type="ECO:0000256" key="1">
    <source>
        <dbReference type="ARBA" id="ARBA00022603"/>
    </source>
</evidence>
<dbReference type="Gene3D" id="3.40.50.150">
    <property type="entry name" value="Vaccinia Virus protein VP39"/>
    <property type="match status" value="1"/>
</dbReference>
<feature type="region of interest" description="Disordered" evidence="4">
    <location>
        <begin position="184"/>
        <end position="205"/>
    </location>
</feature>
<dbReference type="InterPro" id="IPR020596">
    <property type="entry name" value="rRNA_Ade_Mease_Trfase_CS"/>
</dbReference>
<accession>A0ABU5E764</accession>
<evidence type="ECO:0000256" key="3">
    <source>
        <dbReference type="ARBA" id="ARBA00022691"/>
    </source>
</evidence>
<protein>
    <submittedName>
        <fullName evidence="6">Phosphatidylethanolamine N-methyltransferase</fullName>
    </submittedName>
</protein>
<comment type="caution">
    <text evidence="6">The sequence shown here is derived from an EMBL/GenBank/DDBJ whole genome shotgun (WGS) entry which is preliminary data.</text>
</comment>
<evidence type="ECO:0000256" key="4">
    <source>
        <dbReference type="SAM" id="MobiDB-lite"/>
    </source>
</evidence>
<dbReference type="InterPro" id="IPR020598">
    <property type="entry name" value="rRNA_Ade_methylase_Trfase_N"/>
</dbReference>
<dbReference type="PROSITE" id="PS01131">
    <property type="entry name" value="RRNA_A_DIMETH"/>
    <property type="match status" value="1"/>
</dbReference>
<feature type="compositionally biased region" description="Basic residues" evidence="4">
    <location>
        <begin position="190"/>
        <end position="205"/>
    </location>
</feature>
<evidence type="ECO:0000313" key="6">
    <source>
        <dbReference type="EMBL" id="MDY0882152.1"/>
    </source>
</evidence>
<keyword evidence="3" id="KW-0949">S-adenosyl-L-methionine</keyword>
<name>A0ABU5E764_9PROT</name>
<dbReference type="RefSeq" id="WP_320507183.1">
    <property type="nucleotide sequence ID" value="NZ_JAXCLW010000001.1"/>
</dbReference>
<dbReference type="CDD" id="cd02440">
    <property type="entry name" value="AdoMet_MTases"/>
    <property type="match status" value="1"/>
</dbReference>
<proteinExistence type="predicted"/>
<organism evidence="6 7">
    <name type="scientific">Dongia soli</name>
    <dbReference type="NCBI Taxonomy" id="600628"/>
    <lineage>
        <taxon>Bacteria</taxon>
        <taxon>Pseudomonadati</taxon>
        <taxon>Pseudomonadota</taxon>
        <taxon>Alphaproteobacteria</taxon>
        <taxon>Rhodospirillales</taxon>
        <taxon>Dongiaceae</taxon>
        <taxon>Dongia</taxon>
    </lineage>
</organism>
<feature type="domain" description="Ribosomal RNA adenine methylase transferase N-terminal" evidence="5">
    <location>
        <begin position="29"/>
        <end position="159"/>
    </location>
</feature>
<dbReference type="SMART" id="SM00650">
    <property type="entry name" value="rADc"/>
    <property type="match status" value="1"/>
</dbReference>
<dbReference type="EMBL" id="JAXCLW010000001">
    <property type="protein sequence ID" value="MDY0882152.1"/>
    <property type="molecule type" value="Genomic_DNA"/>
</dbReference>
<evidence type="ECO:0000259" key="5">
    <source>
        <dbReference type="SMART" id="SM00650"/>
    </source>
</evidence>
<dbReference type="InterPro" id="IPR029063">
    <property type="entry name" value="SAM-dependent_MTases_sf"/>
</dbReference>
<reference evidence="6 7" key="1">
    <citation type="journal article" date="2016" name="Antonie Van Leeuwenhoek">
        <title>Dongia soli sp. nov., isolated from soil from Dokdo, Korea.</title>
        <authorList>
            <person name="Kim D.U."/>
            <person name="Lee H."/>
            <person name="Kim H."/>
            <person name="Kim S.G."/>
            <person name="Ka J.O."/>
        </authorList>
    </citation>
    <scope>NUCLEOTIDE SEQUENCE [LARGE SCALE GENOMIC DNA]</scope>
    <source>
        <strain evidence="6 7">D78</strain>
    </source>
</reference>
<dbReference type="Proteomes" id="UP001279642">
    <property type="component" value="Unassembled WGS sequence"/>
</dbReference>
<keyword evidence="7" id="KW-1185">Reference proteome</keyword>
<sequence>MFAESKLLFKLWLKNPLKIGAVAVSSPELASAMARQIPVGDGYVVELGGGTGPVTRAILAAGTQPERLVVVERDPTLYRLLCERYPNVRVILGDAMHLQSLLKREGITPVKAVVSSLPLLSMKKAVQYRIGAQAFAALEPGAPFIQFTYGLFSPLPRRRLGVQGGVQDRVLQNLPPASVWLYHKPERPGGRPHHPASHHGLRRAG</sequence>
<dbReference type="SUPFAM" id="SSF53335">
    <property type="entry name" value="S-adenosyl-L-methionine-dependent methyltransferases"/>
    <property type="match status" value="1"/>
</dbReference>
<keyword evidence="2" id="KW-0808">Transferase</keyword>
<evidence type="ECO:0000256" key="2">
    <source>
        <dbReference type="ARBA" id="ARBA00022679"/>
    </source>
</evidence>
<gene>
    <name evidence="6" type="ORF">SMD27_04810</name>
</gene>
<evidence type="ECO:0000313" key="7">
    <source>
        <dbReference type="Proteomes" id="UP001279642"/>
    </source>
</evidence>